<dbReference type="PROSITE" id="PS50835">
    <property type="entry name" value="IG_LIKE"/>
    <property type="match status" value="2"/>
</dbReference>
<protein>
    <submittedName>
        <fullName evidence="3">T9SS type A sorting domain-containing protein</fullName>
    </submittedName>
</protein>
<dbReference type="RefSeq" id="WP_131448536.1">
    <property type="nucleotide sequence ID" value="NZ_SJZI01000019.1"/>
</dbReference>
<dbReference type="InterPro" id="IPR022409">
    <property type="entry name" value="PKD/Chitinase_dom"/>
</dbReference>
<dbReference type="InterPro" id="IPR044023">
    <property type="entry name" value="Ig_7"/>
</dbReference>
<sequence>MRKLFAVLCTLACAMAAQAQNVAVTSTTGSSLSSSYTTLKLAFDAINAGTHQGVVTVTLNGNTTEGTTPATLNNSGIGSASYTSVSIRPGVDGVTVTGNPASGFGVIQLNGADNVTIDGDNPNSGGTNRNLTINNTSSTTYNSVIRVATGTSNTTANSIIIRNVSLNGGITGGNASTVTSSTSAAGTQFGVLVGSGASSTNSTLTATSSVTPTMSTTATFTANNFTVTNCAINQVGRGIVFAGGATTNTNQLTITNNVIGAAGSLSGVSAPYTSPATTVYIRGIYVSGVTSLDISGNTVRNIVSYLLTSSYGIELAANIGATGGTITLNNNTVSGVSNNNVGGFSGAAAGIQVTALAIAAQVKGNVVSGIHNVSGSSVTGIATVTSATATPSIELSFNQVSNVYNDYSSGAAARGIAHTSGNNVMMFNNFVSDVNGYAIGSLTSTSGKTGIYVSSGTGHKIYHNSVNLYGTILGGTGTDITNALHITSTSATGIDVRNNIFSNQMTRPVSNGSQMNRTAVTLPSGPTVSMNLTLNNNAYYSASDTILSAGSVYYKASAFNKTVTTPTTNSRALTSTLSSAGTNDNGSYAASVQPPFLNNADLHLDATDEANLMYGGDNSVVTANSTLLNKDIDGQGRPANSPVPLYGADEVSLPVCDPGNLQAGNPNGNGYSICINGSQQLSMNSYTTAVGVSYKWYTADGNGNLLAPVSGATSPSLTVGSGLSAGTYYYVFTATCSGTTQNAQVIQLDVNPNPTVSINASSRTICTPGGTAVTLTASGATTYNWSPASGLSATNTASVTANPSASTNYTVTGTNAFGCTATAASPVSLIPGVTMSAATATPNQICAGATSQLASGASVPTTAKGYKFSAGTGSLDPMAGATALTFSENDDAASAATAIGFSFPYEGVNYTHFAAATDGWLMLGASSMTAAADFTNGLNKNTNIPKLSPLWDDLSTGTDGGVKYVVTGTAPNRILIVQWFVTIPRNTTGAANATFQAWLYETSGKIEYRYGNTGTLVSASVGLTGAVSTNFLSVTPSNQVIEYVTPNDAVTAAPASGTVYQFLPTTLSGYTWAPATFLSDPLVQNPMVTSAFNATTNYTVQAVASNGCASTSSTSVALSTGAPSLSGLTRTPATSVCPGTGITINANLAGGCGPFVYRFWANAASAADTLSGGPATLLYSGSTFSGSNAVVAPTGTTNYLLAIYDNNNSSDVSLFTVTVFTTPSLSISPATATVCANGTASLTASGAVTYAWSPAGGLNATTGASVTASAVGNVTYTVTGTDANGCTGTASRIVTYVPAQAVTITPSASSICSNQIATLNTTVANIPATVKNYLFSTGTGAAIDPMTGATVALSSGDDDTPMATSTAIGFNFPYEGTNYTQFAVSPDGWVRLGTSTFTPSSSFSNSLTSSSELPKISPYWDDLSTGSTGNVSYVMKGTAPNRILVIQWFVTIPRSNSAAANSTFQAWLYETTGRIEFRYGTMGSSSMSASVGLTGASSSNFNSVTVSSNTNSVTTADDAVSGQPVSGRYYAFGAPASAQAPYTYSWSPATFLSDNTAQNPIVSNLSATTTYTVTATGASGCSNTAQTTITLATGAPNISGLTMTPATAVCPGTSVAIAPNLTGGCNPFRYRLFRNATQASDTLSGGPAVLVYSGSSFTGANASVAPTVTTNYYLLVTDNSNQTGEKFFTVNVNVPGVLTVTPSATTICNNVPVNLTASGSAGTYAWSPSTGLSATNTATVTATLTGSMVYTVTGTDANGCTATGSTALRYVPVPALTVSATPATICSGQNVSVLAAATAVQTANTYSFASGTGSTLDPMTGATALTFSGNDDAASAATAIGFSFPYEGVNYTHFAAATDGWLMLGNASMTAASDFSNNLNENTNVPKLSPLWDDLSTGTDGSVKYYVTGTAPNRILIVQWFVTLPRSTTGAANSTFQAWLYETSGKIEYHYGAMGAPASASIGLTGAVNTNYLGVNVAAGYALSGVVKDDNAVQPAAGTVYTFLPASTQMNYSWTPSTFLDNAAIANPTAVGVMASTSWTANVTDAAGCSYSGATTVNITAQPISIGSMSATNNNYCVTAVASTTISANVLGGCPPYTYVWSANGSTLQTQTSPSMLNTLTVSPTASTTYTVVVTDVNGTVASTGNTFTVNVTNPQVTGTTPASRCGTGTVVLGASAAPGEIITWYSALTGGTVLGSGSSFTTPSISSTTNFYASVTSGGSLVSVGAPNTGISTLLDAQTTTNSAGINFDVLSTTTISSVDVYPTGAVGSSYTIGIFQPSVSTTVPVATYTFTSTVQGSISNAQVQTVPVSFTLTPGSYRMAFTVNAGVLRNDGGAAFPYASPTLTLTSSTLSGYYYYFYNFVVNNGCTGTRVPVTATVTDPPILTITGNKTICNNTITALSVTSATTDFNTYVWSPVANLYTDAAATQAYTSGTSATTVYFKSSTSGNYTYSVLANQTGGGQCGATATSIVSVQPASGTLSGGTNPICISATPTITLGGGTYRTPFLVWERSTDGSSYSPITPSTSAAAYAEPAAITATTWYRVTVKDSLGAVCFAPAPLQLVVNTPALTLASASVTRCGAGSVTLSANPAGSATIKWYTVPTGGTAVATTNSYSPNVTANTTYYAAAVIGTCESARQAVAVTVSTPPAVNITASPLVNGNVSICAGATISLSAGSANGSYSYSWTGNGLSATTGAAVTATPTQSGSYTVTATDNSGGAFTGCSGTATIAATVNLAGYQLTANATNTNLCNGATTNLSAVFTNNLPAPAYTAGVVTNPVTDEDIANVTFGQGATTLFNNSSTRNSLTGTLGVATGTAGAYSDFSAFGPYTVSAGQSYDFSVTTSDAGTGFSHAVAVFVDFDGDGAFSAAEMVYTSAATTSGAHTETGSFTIPTTAIGLMRMRVIANEGLITSSTQTVGYGEQEDYLLSVRNSAPAAITSYSWSDGTSTVSTSPSFNVVPAQTTTYTLTATQTASGCSISASRLITVGSALVMAPAAAQPAICVGGSTTLTANVSGGGQPYAYSWKDANDQVVSTAASFSVSPGQTTTYTLTVTDNCGSTGSAPVTVTVNTLPTVTITPSATTAQCASSLLLNSSITNGGSAVYQWLRNGSAIAGAGSASFNLTNDGSGIVSGLFSLRVTNSTTSCSATSAATSITLNPVPSTPAITPVSASVCQGSVQQLTAASTTYRSGTIGAGTGSSSTVTPYRGSFGAQKIQYLYKASELTAIGLSSGSVINSISIPVTALTVQPAVFANFTISMKNTSTTALTSTAETGLTTVLPATTLTLSGTAPFTANHVLATPFTWNGTSNLVVEFCYNNNNSGTASTSATVTTTTTTGGAAYSSADNTPAHCSATTGFTTSSSRVNMGFQAVGTSNMVWTVSPGVYTGLYTNAGATTAYTGTAATSVYTKPTGNVTYTVTASNSQGCSATGSVAVTVATPSVAPTVLNASQSTVCAGTNVILTQTGGSLAAGAQWKWYRDAAFTQAEGSAIASANAQVTVSPTSTTTYYLRAEGGNAPCTANVSGAATVTVTVPGAAVGGTVASSQSITSGQAPATLSLSGHTGTVTGWERSTDGINWTPVAVSSATLTGAQTGNLSQTTQFRALVNSGGCSSATSTAVTVTVVGAPATFTFSGSGGYCDGIGRTATLSGSETGISYQLKKGAVNQGAAVAGTGAALSFGPLTAGTYTIVASNSVGFEVTMTGTVVISDLGSFAVQLVPQAQYICNVGGSTTINISGGPANGQVTYLTNGANPVTLQLNASGAASFATGALPANVTYTVNAVSNGTCATATSTTTTIYVGQLAPATVPNRDYCAGVSVPAQTFTGNFPAGTQYRWTVRGGLRIGMNAQDTTGTGTALPAFTSANATGAQISAQVSVAPVVTPPAGCKVGSSEYVIRIQAAPQVQVVTGGNQVVCSGSMSQPIGLQGNQATGMTFRWTHTNTAVGALATGAVSSSSPAIPAFLAQNLTASATIATTYTITPYIGSCSGSPVTTTLTVNRAVSDIVYPGAPLCASTGVVTPRLSGTPGGSYSYINMSTGTPTGLSLNTSTGAVNTLASSAGTYRVTYTLGAAAGSCGGSASTDLIISPKVEVSGTSNRTICSGTPLLITFSSPQSSQTTITYTWAIGSVSGSNPVALGLPTSGTGTTISATPVNNTGAPVRVMVQVKATPSGAGYCASTTSSFYVTINNCGTITMSGDAGGAPATARSIAAPAEEAPAEAVTLGPNPTQNRVTVFLEGGKGKTYAVQLLTQQGAVLSRPATFSSDRYTLDLTGLPAGVYIVQLQEAGTGRITRRQVVKL</sequence>
<feature type="domain" description="Ig-like" evidence="2">
    <location>
        <begin position="3073"/>
        <end position="3156"/>
    </location>
</feature>
<dbReference type="InterPro" id="IPR026444">
    <property type="entry name" value="Secre_tail"/>
</dbReference>
<dbReference type="Gene3D" id="2.60.40.10">
    <property type="entry name" value="Immunoglobulins"/>
    <property type="match status" value="2"/>
</dbReference>
<dbReference type="Pfam" id="PF18962">
    <property type="entry name" value="Por_Secre_tail"/>
    <property type="match status" value="1"/>
</dbReference>
<accession>A0A4R1BF86</accession>
<feature type="signal peptide" evidence="1">
    <location>
        <begin position="1"/>
        <end position="19"/>
    </location>
</feature>
<reference evidence="3 4" key="1">
    <citation type="submission" date="2019-03" db="EMBL/GenBank/DDBJ databases">
        <authorList>
            <person name="Kim M.K.M."/>
        </authorList>
    </citation>
    <scope>NUCLEOTIDE SEQUENCE [LARGE SCALE GENOMIC DNA]</scope>
    <source>
        <strain evidence="3 4">17J68-12</strain>
    </source>
</reference>
<feature type="chain" id="PRO_5020358777" evidence="1">
    <location>
        <begin position="20"/>
        <end position="4296"/>
    </location>
</feature>
<dbReference type="InterPro" id="IPR006626">
    <property type="entry name" value="PbH1"/>
</dbReference>
<proteinExistence type="predicted"/>
<dbReference type="InterPro" id="IPR013783">
    <property type="entry name" value="Ig-like_fold"/>
</dbReference>
<organism evidence="3 4">
    <name type="scientific">Flaviaesturariibacter flavus</name>
    <dbReference type="NCBI Taxonomy" id="2502780"/>
    <lineage>
        <taxon>Bacteria</taxon>
        <taxon>Pseudomonadati</taxon>
        <taxon>Bacteroidota</taxon>
        <taxon>Chitinophagia</taxon>
        <taxon>Chitinophagales</taxon>
        <taxon>Chitinophagaceae</taxon>
        <taxon>Flaviaestuariibacter</taxon>
    </lineage>
</organism>
<dbReference type="Pfam" id="PF19081">
    <property type="entry name" value="Ig_7"/>
    <property type="match status" value="3"/>
</dbReference>
<evidence type="ECO:0000313" key="3">
    <source>
        <dbReference type="EMBL" id="TCJ15845.1"/>
    </source>
</evidence>
<evidence type="ECO:0000313" key="4">
    <source>
        <dbReference type="Proteomes" id="UP000295334"/>
    </source>
</evidence>
<evidence type="ECO:0000259" key="2">
    <source>
        <dbReference type="PROSITE" id="PS50835"/>
    </source>
</evidence>
<dbReference type="Pfam" id="PF20009">
    <property type="entry name" value="GEVED"/>
    <property type="match status" value="1"/>
</dbReference>
<evidence type="ECO:0000256" key="1">
    <source>
        <dbReference type="SAM" id="SignalP"/>
    </source>
</evidence>
<keyword evidence="1" id="KW-0732">Signal</keyword>
<dbReference type="SMART" id="SM00710">
    <property type="entry name" value="PbH1"/>
    <property type="match status" value="5"/>
</dbReference>
<dbReference type="NCBIfam" id="TIGR04183">
    <property type="entry name" value="Por_Secre_tail"/>
    <property type="match status" value="1"/>
</dbReference>
<dbReference type="InterPro" id="IPR045474">
    <property type="entry name" value="GEVED"/>
</dbReference>
<dbReference type="Proteomes" id="UP000295334">
    <property type="component" value="Unassembled WGS sequence"/>
</dbReference>
<dbReference type="OrthoDB" id="601541at2"/>
<dbReference type="InterPro" id="IPR007110">
    <property type="entry name" value="Ig-like_dom"/>
</dbReference>
<name>A0A4R1BF86_9BACT</name>
<feature type="domain" description="Ig-like" evidence="2">
    <location>
        <begin position="3439"/>
        <end position="3529"/>
    </location>
</feature>
<gene>
    <name evidence="3" type="ORF">EPD60_07755</name>
</gene>
<comment type="caution">
    <text evidence="3">The sequence shown here is derived from an EMBL/GenBank/DDBJ whole genome shotgun (WGS) entry which is preliminary data.</text>
</comment>
<keyword evidence="4" id="KW-1185">Reference proteome</keyword>
<dbReference type="SMART" id="SM00089">
    <property type="entry name" value="PKD"/>
    <property type="match status" value="6"/>
</dbReference>
<dbReference type="EMBL" id="SJZI01000019">
    <property type="protein sequence ID" value="TCJ15845.1"/>
    <property type="molecule type" value="Genomic_DNA"/>
</dbReference>